<dbReference type="InterPro" id="IPR036390">
    <property type="entry name" value="WH_DNA-bd_sf"/>
</dbReference>
<dbReference type="PRINTS" id="PR00598">
    <property type="entry name" value="HTHMARR"/>
</dbReference>
<dbReference type="SUPFAM" id="SSF46785">
    <property type="entry name" value="Winged helix' DNA-binding domain"/>
    <property type="match status" value="1"/>
</dbReference>
<dbReference type="Gene3D" id="1.10.10.10">
    <property type="entry name" value="Winged helix-like DNA-binding domain superfamily/Winged helix DNA-binding domain"/>
    <property type="match status" value="1"/>
</dbReference>
<dbReference type="PROSITE" id="PS50995">
    <property type="entry name" value="HTH_MARR_2"/>
    <property type="match status" value="1"/>
</dbReference>
<name>A0ABU2WD70_9GAMM</name>
<dbReference type="Proteomes" id="UP001254608">
    <property type="component" value="Unassembled WGS sequence"/>
</dbReference>
<dbReference type="InterPro" id="IPR000835">
    <property type="entry name" value="HTH_MarR-typ"/>
</dbReference>
<evidence type="ECO:0000313" key="2">
    <source>
        <dbReference type="EMBL" id="MDT0495833.1"/>
    </source>
</evidence>
<dbReference type="RefSeq" id="WP_311363225.1">
    <property type="nucleotide sequence ID" value="NZ_JAVRIC010000001.1"/>
</dbReference>
<dbReference type="SMART" id="SM00347">
    <property type="entry name" value="HTH_MARR"/>
    <property type="match status" value="1"/>
</dbReference>
<dbReference type="PANTHER" id="PTHR33164:SF89">
    <property type="entry name" value="MARR FAMILY REGULATORY PROTEIN"/>
    <property type="match status" value="1"/>
</dbReference>
<organism evidence="2 3">
    <name type="scientific">Banduia mediterranea</name>
    <dbReference type="NCBI Taxonomy" id="3075609"/>
    <lineage>
        <taxon>Bacteria</taxon>
        <taxon>Pseudomonadati</taxon>
        <taxon>Pseudomonadota</taxon>
        <taxon>Gammaproteobacteria</taxon>
        <taxon>Nevskiales</taxon>
        <taxon>Algiphilaceae</taxon>
        <taxon>Banduia</taxon>
    </lineage>
</organism>
<dbReference type="EMBL" id="JAVRIC010000001">
    <property type="protein sequence ID" value="MDT0495833.1"/>
    <property type="molecule type" value="Genomic_DNA"/>
</dbReference>
<dbReference type="InterPro" id="IPR039422">
    <property type="entry name" value="MarR/SlyA-like"/>
</dbReference>
<accession>A0ABU2WD70</accession>
<comment type="caution">
    <text evidence="2">The sequence shown here is derived from an EMBL/GenBank/DDBJ whole genome shotgun (WGS) entry which is preliminary data.</text>
</comment>
<protein>
    <submittedName>
        <fullName evidence="2">MarR family transcriptional regulator</fullName>
    </submittedName>
</protein>
<feature type="domain" description="HTH marR-type" evidence="1">
    <location>
        <begin position="5"/>
        <end position="138"/>
    </location>
</feature>
<dbReference type="InterPro" id="IPR036388">
    <property type="entry name" value="WH-like_DNA-bd_sf"/>
</dbReference>
<evidence type="ECO:0000259" key="1">
    <source>
        <dbReference type="PROSITE" id="PS50995"/>
    </source>
</evidence>
<keyword evidence="3" id="KW-1185">Reference proteome</keyword>
<dbReference type="Pfam" id="PF01047">
    <property type="entry name" value="MarR"/>
    <property type="match status" value="1"/>
</dbReference>
<sequence>MRTQTFLLLGALRRITQALDTHSKFLEQSVGFTVPQMLVLEASRFEAEPLSAGRIAERVSLSQGTVTLILDKLESRGLVSRARDEGDRRKVLVSLTAGGRRVLESAPPLMQAQFIRQFESLGAEQRKELVRSLERVAELMHSPEEARLTPVA</sequence>
<dbReference type="PANTHER" id="PTHR33164">
    <property type="entry name" value="TRANSCRIPTIONAL REGULATOR, MARR FAMILY"/>
    <property type="match status" value="1"/>
</dbReference>
<evidence type="ECO:0000313" key="3">
    <source>
        <dbReference type="Proteomes" id="UP001254608"/>
    </source>
</evidence>
<reference evidence="2 3" key="1">
    <citation type="submission" date="2023-09" db="EMBL/GenBank/DDBJ databases">
        <authorList>
            <person name="Rey-Velasco X."/>
        </authorList>
    </citation>
    <scope>NUCLEOTIDE SEQUENCE [LARGE SCALE GENOMIC DNA]</scope>
    <source>
        <strain evidence="2 3">W345</strain>
    </source>
</reference>
<proteinExistence type="predicted"/>
<gene>
    <name evidence="2" type="ORF">RM530_00425</name>
</gene>